<accession>A0AAQ2HG54</accession>
<dbReference type="RefSeq" id="WP_134366199.1">
    <property type="nucleotide sequence ID" value="NZ_SOFY01000033.1"/>
</dbReference>
<keyword evidence="2" id="KW-1185">Reference proteome</keyword>
<dbReference type="InterPro" id="IPR014710">
    <property type="entry name" value="RmlC-like_jellyroll"/>
</dbReference>
<protein>
    <submittedName>
        <fullName evidence="1">Cupin</fullName>
    </submittedName>
</protein>
<dbReference type="SUPFAM" id="SSF51182">
    <property type="entry name" value="RmlC-like cupins"/>
    <property type="match status" value="1"/>
</dbReference>
<comment type="caution">
    <text evidence="1">The sequence shown here is derived from an EMBL/GenBank/DDBJ whole genome shotgun (WGS) entry which is preliminary data.</text>
</comment>
<sequence length="94" mass="10425">MSRPPAVATVQVENARMKVTEWRFAPGSETGSHLHTLDYLVVPQSTGRLLMETKDGDSISELVAGVSYFREAGRTHNMVNPGTTEFTFVEIELK</sequence>
<name>A0AAQ2HG54_9MICO</name>
<gene>
    <name evidence="1" type="ORF">E3O49_07165</name>
</gene>
<dbReference type="Proteomes" id="UP000297403">
    <property type="component" value="Unassembled WGS sequence"/>
</dbReference>
<dbReference type="Gene3D" id="2.60.120.10">
    <property type="entry name" value="Jelly Rolls"/>
    <property type="match status" value="1"/>
</dbReference>
<proteinExistence type="predicted"/>
<dbReference type="EMBL" id="SOFY01000033">
    <property type="protein sequence ID" value="TFC48624.1"/>
    <property type="molecule type" value="Genomic_DNA"/>
</dbReference>
<dbReference type="AlphaFoldDB" id="A0AAQ2HG54"/>
<evidence type="ECO:0000313" key="2">
    <source>
        <dbReference type="Proteomes" id="UP000297403"/>
    </source>
</evidence>
<evidence type="ECO:0000313" key="1">
    <source>
        <dbReference type="EMBL" id="TFC48624.1"/>
    </source>
</evidence>
<organism evidence="1 2">
    <name type="scientific">Cryobacterium shii</name>
    <dbReference type="NCBI Taxonomy" id="1259235"/>
    <lineage>
        <taxon>Bacteria</taxon>
        <taxon>Bacillati</taxon>
        <taxon>Actinomycetota</taxon>
        <taxon>Actinomycetes</taxon>
        <taxon>Micrococcales</taxon>
        <taxon>Microbacteriaceae</taxon>
        <taxon>Cryobacterium</taxon>
    </lineage>
</organism>
<reference evidence="1 2" key="1">
    <citation type="submission" date="2019-03" db="EMBL/GenBank/DDBJ databases">
        <title>Genomics of glacier-inhabiting Cryobacterium strains.</title>
        <authorList>
            <person name="Liu Q."/>
            <person name="Xin Y.-H."/>
        </authorList>
    </citation>
    <scope>NUCLEOTIDE SEQUENCE [LARGE SCALE GENOMIC DNA]</scope>
    <source>
        <strain evidence="2">TMT1-22</strain>
    </source>
</reference>
<dbReference type="InterPro" id="IPR011051">
    <property type="entry name" value="RmlC_Cupin_sf"/>
</dbReference>
<dbReference type="CDD" id="cd06982">
    <property type="entry name" value="cupin_BauB-like"/>
    <property type="match status" value="1"/>
</dbReference>